<dbReference type="Proteomes" id="UP000095038">
    <property type="component" value="Unassembled WGS sequence"/>
</dbReference>
<dbReference type="GO" id="GO:0005816">
    <property type="term" value="C:spindle pole body"/>
    <property type="evidence" value="ECO:0007669"/>
    <property type="project" value="UniProtKB-SubCell"/>
</dbReference>
<evidence type="ECO:0000256" key="6">
    <source>
        <dbReference type="ARBA" id="ARBA00023054"/>
    </source>
</evidence>
<reference evidence="13" key="1">
    <citation type="submission" date="2016-05" db="EMBL/GenBank/DDBJ databases">
        <title>Comparative genomics of biotechnologically important yeasts.</title>
        <authorList>
            <consortium name="DOE Joint Genome Institute"/>
            <person name="Riley R."/>
            <person name="Haridas S."/>
            <person name="Wolfe K.H."/>
            <person name="Lopes M.R."/>
            <person name="Hittinger C.T."/>
            <person name="Goker M."/>
            <person name="Salamov A."/>
            <person name="Wisecaver J."/>
            <person name="Long T.M."/>
            <person name="Aerts A.L."/>
            <person name="Barry K."/>
            <person name="Choi C."/>
            <person name="Clum A."/>
            <person name="Coughlan A.Y."/>
            <person name="Deshpande S."/>
            <person name="Douglass A.P."/>
            <person name="Hanson S.J."/>
            <person name="Klenk H.-P."/>
            <person name="Labutti K."/>
            <person name="Lapidus A."/>
            <person name="Lindquist E."/>
            <person name="Lipzen A."/>
            <person name="Meier-Kolthoff J.P."/>
            <person name="Ohm R.A."/>
            <person name="Otillar R.P."/>
            <person name="Pangilinan J."/>
            <person name="Peng Y."/>
            <person name="Rokas A."/>
            <person name="Rosa C.A."/>
            <person name="Scheuner C."/>
            <person name="Sibirny A.A."/>
            <person name="Slot J.C."/>
            <person name="Stielow J.B."/>
            <person name="Sun H."/>
            <person name="Kurtzman C.P."/>
            <person name="Blackwell M."/>
            <person name="Grigoriev I.V."/>
            <person name="Jeffries T.W."/>
        </authorList>
    </citation>
    <scope>NUCLEOTIDE SEQUENCE [LARGE SCALE GENOMIC DNA]</scope>
    <source>
        <strain evidence="13">DSM 1968</strain>
    </source>
</reference>
<evidence type="ECO:0000256" key="10">
    <source>
        <dbReference type="ARBA" id="ARBA00032118"/>
    </source>
</evidence>
<dbReference type="RefSeq" id="XP_020048659.1">
    <property type="nucleotide sequence ID" value="XM_020192809.1"/>
</dbReference>
<evidence type="ECO:0000256" key="9">
    <source>
        <dbReference type="ARBA" id="ARBA00025064"/>
    </source>
</evidence>
<keyword evidence="13" id="KW-1185">Reference proteome</keyword>
<dbReference type="EMBL" id="KV454477">
    <property type="protein sequence ID" value="ODV62352.1"/>
    <property type="molecule type" value="Genomic_DNA"/>
</dbReference>
<comment type="function">
    <text evidence="9">Component of the spindle pole body (SPB) required for the proper execution of spindle pole body (SPB) duplication. Potential role in cross-linking filaments or anchoring other molecules. It is essential for growth.</text>
</comment>
<dbReference type="GO" id="GO:0005634">
    <property type="term" value="C:nucleus"/>
    <property type="evidence" value="ECO:0007669"/>
    <property type="project" value="UniProtKB-SubCell"/>
</dbReference>
<keyword evidence="7" id="KW-0206">Cytoskeleton</keyword>
<accession>A0A1D2VL79</accession>
<name>A0A1D2VL79_9ASCO</name>
<evidence type="ECO:0000256" key="7">
    <source>
        <dbReference type="ARBA" id="ARBA00023212"/>
    </source>
</evidence>
<gene>
    <name evidence="12" type="ORF">ASCRUDRAFT_74750</name>
</gene>
<evidence type="ECO:0000256" key="5">
    <source>
        <dbReference type="ARBA" id="ARBA00022490"/>
    </source>
</evidence>
<evidence type="ECO:0000313" key="13">
    <source>
        <dbReference type="Proteomes" id="UP000095038"/>
    </source>
</evidence>
<dbReference type="Gene3D" id="6.10.310.10">
    <property type="match status" value="1"/>
</dbReference>
<keyword evidence="5" id="KW-0963">Cytoplasm</keyword>
<proteinExistence type="inferred from homology"/>
<evidence type="ECO:0000313" key="12">
    <source>
        <dbReference type="EMBL" id="ODV62352.1"/>
    </source>
</evidence>
<dbReference type="InterPro" id="IPR040593">
    <property type="entry name" value="Spc110_C"/>
</dbReference>
<keyword evidence="6" id="KW-0175">Coiled coil</keyword>
<dbReference type="Pfam" id="PF18520">
    <property type="entry name" value="Spc110_C"/>
    <property type="match status" value="1"/>
</dbReference>
<evidence type="ECO:0000256" key="2">
    <source>
        <dbReference type="ARBA" id="ARBA00004317"/>
    </source>
</evidence>
<evidence type="ECO:0000256" key="8">
    <source>
        <dbReference type="ARBA" id="ARBA00023242"/>
    </source>
</evidence>
<protein>
    <recommendedName>
        <fullName evidence="4">Spindle pole body component 110</fullName>
    </recommendedName>
    <alternativeName>
        <fullName evidence="10">Spindle pole body spacer protein SPC110</fullName>
    </alternativeName>
</protein>
<dbReference type="AlphaFoldDB" id="A0A1D2VL79"/>
<evidence type="ECO:0000256" key="3">
    <source>
        <dbReference type="ARBA" id="ARBA00005853"/>
    </source>
</evidence>
<keyword evidence="8" id="KW-0539">Nucleus</keyword>
<evidence type="ECO:0000259" key="11">
    <source>
        <dbReference type="Pfam" id="PF18520"/>
    </source>
</evidence>
<dbReference type="GeneID" id="30966445"/>
<feature type="domain" description="Spindle pole body component 110 C-terminal" evidence="11">
    <location>
        <begin position="216"/>
        <end position="243"/>
    </location>
</feature>
<organism evidence="12 13">
    <name type="scientific">Ascoidea rubescens DSM 1968</name>
    <dbReference type="NCBI Taxonomy" id="1344418"/>
    <lineage>
        <taxon>Eukaryota</taxon>
        <taxon>Fungi</taxon>
        <taxon>Dikarya</taxon>
        <taxon>Ascomycota</taxon>
        <taxon>Saccharomycotina</taxon>
        <taxon>Saccharomycetes</taxon>
        <taxon>Ascoideaceae</taxon>
        <taxon>Ascoidea</taxon>
    </lineage>
</organism>
<sequence length="262" mass="30328">MNSCIPNNNNNQSSGIDDNHYQIEKDQWERELNLTQYEQSFLNSANEANQLYQNYQLDNSFNNQSNNYEITENLVSRLNILANGDNKSRHDHNVTEREIETEKKIDSTTQILINKSLSTTFKSPINSINESNNFEDSFMNSVLYSNDENSIIENKLPFNNSYSNAINKVGINNNINTNLLFKPGILELFFNESSKLNSNLENILVIDCNFSKIQPPRKKFKVLALIVLSIVRMKRISEKNKVKKDILFQILNSKEIELSFEK</sequence>
<comment type="similarity">
    <text evidence="3">Belongs to the SPC110 family.</text>
</comment>
<evidence type="ECO:0000256" key="1">
    <source>
        <dbReference type="ARBA" id="ARBA00004123"/>
    </source>
</evidence>
<evidence type="ECO:0000256" key="4">
    <source>
        <dbReference type="ARBA" id="ARBA00016285"/>
    </source>
</evidence>
<dbReference type="InParanoid" id="A0A1D2VL79"/>
<comment type="subcellular location">
    <subcellularLocation>
        <location evidence="2">Cytoplasm</location>
        <location evidence="2">Cytoskeleton</location>
        <location evidence="2">Microtubule organizing center</location>
        <location evidence="2">Spindle pole body</location>
    </subcellularLocation>
    <subcellularLocation>
        <location evidence="1">Nucleus</location>
    </subcellularLocation>
</comment>